<keyword evidence="2" id="KW-0812">Transmembrane</keyword>
<evidence type="ECO:0000256" key="2">
    <source>
        <dbReference type="SAM" id="Phobius"/>
    </source>
</evidence>
<reference evidence="3" key="2">
    <citation type="submission" date="2023-04" db="EMBL/GenBank/DDBJ databases">
        <authorList>
            <person name="Bruccoleri R.E."/>
            <person name="Oakeley E.J."/>
            <person name="Faust A.-M."/>
            <person name="Dessus-Babus S."/>
            <person name="Altorfer M."/>
            <person name="Burckhardt D."/>
            <person name="Oertli M."/>
            <person name="Naumann U."/>
            <person name="Petersen F."/>
            <person name="Wong J."/>
        </authorList>
    </citation>
    <scope>NUCLEOTIDE SEQUENCE</scope>
    <source>
        <strain evidence="3">GSM-AAB239-AS_SAM_17_03QT</strain>
        <tissue evidence="3">Leaf</tissue>
    </source>
</reference>
<protein>
    <recommendedName>
        <fullName evidence="5">Transmembrane protein</fullName>
    </recommendedName>
</protein>
<feature type="compositionally biased region" description="Basic and acidic residues" evidence="1">
    <location>
        <begin position="70"/>
        <end position="79"/>
    </location>
</feature>
<feature type="region of interest" description="Disordered" evidence="1">
    <location>
        <begin position="47"/>
        <end position="102"/>
    </location>
</feature>
<feature type="transmembrane region" description="Helical" evidence="2">
    <location>
        <begin position="140"/>
        <end position="159"/>
    </location>
</feature>
<feature type="region of interest" description="Disordered" evidence="1">
    <location>
        <begin position="193"/>
        <end position="222"/>
    </location>
</feature>
<keyword evidence="4" id="KW-1185">Reference proteome</keyword>
<dbReference type="AlphaFoldDB" id="A0AAX6I1S6"/>
<sequence>MVQNNMDLNSPKEKDLSIDLETGSNVVTSEEDDKNLFVKVWNGFGSCEESTRFDNRSSDANSVEENGTPLEKKMVGGEKTKKKSCKKPPRPPRPPSMDAEDQKLIREINELAMLKRARVERMKALKRMKNAKTVSSNGNLVPWIITLIFCVVILWHGVFSRASSSLRFHGSPESSLRSGGAFISVQYYNASAAHGSSSTSPNIVEQVSGLDNRGAGGSGAAG</sequence>
<dbReference type="PANTHER" id="PTHR34188">
    <property type="entry name" value="OS01G0299500 PROTEIN"/>
    <property type="match status" value="1"/>
</dbReference>
<evidence type="ECO:0008006" key="5">
    <source>
        <dbReference type="Google" id="ProtNLM"/>
    </source>
</evidence>
<dbReference type="Proteomes" id="UP001140949">
    <property type="component" value="Unassembled WGS sequence"/>
</dbReference>
<proteinExistence type="predicted"/>
<dbReference type="EMBL" id="JANAVB010005596">
    <property type="protein sequence ID" value="KAJ6847270.1"/>
    <property type="molecule type" value="Genomic_DNA"/>
</dbReference>
<reference evidence="3" key="1">
    <citation type="journal article" date="2023" name="GigaByte">
        <title>Genome assembly of the bearded iris, Iris pallida Lam.</title>
        <authorList>
            <person name="Bruccoleri R.E."/>
            <person name="Oakeley E.J."/>
            <person name="Faust A.M.E."/>
            <person name="Altorfer M."/>
            <person name="Dessus-Babus S."/>
            <person name="Burckhardt D."/>
            <person name="Oertli M."/>
            <person name="Naumann U."/>
            <person name="Petersen F."/>
            <person name="Wong J."/>
        </authorList>
    </citation>
    <scope>NUCLEOTIDE SEQUENCE</scope>
    <source>
        <strain evidence="3">GSM-AAB239-AS_SAM_17_03QT</strain>
    </source>
</reference>
<feature type="region of interest" description="Disordered" evidence="1">
    <location>
        <begin position="1"/>
        <end position="32"/>
    </location>
</feature>
<comment type="caution">
    <text evidence="3">The sequence shown here is derived from an EMBL/GenBank/DDBJ whole genome shotgun (WGS) entry which is preliminary data.</text>
</comment>
<dbReference type="PANTHER" id="PTHR34188:SF5">
    <property type="entry name" value="OS05G0131900 PROTEIN"/>
    <property type="match status" value="1"/>
</dbReference>
<keyword evidence="2" id="KW-0472">Membrane</keyword>
<organism evidence="3 4">
    <name type="scientific">Iris pallida</name>
    <name type="common">Sweet iris</name>
    <dbReference type="NCBI Taxonomy" id="29817"/>
    <lineage>
        <taxon>Eukaryota</taxon>
        <taxon>Viridiplantae</taxon>
        <taxon>Streptophyta</taxon>
        <taxon>Embryophyta</taxon>
        <taxon>Tracheophyta</taxon>
        <taxon>Spermatophyta</taxon>
        <taxon>Magnoliopsida</taxon>
        <taxon>Liliopsida</taxon>
        <taxon>Asparagales</taxon>
        <taxon>Iridaceae</taxon>
        <taxon>Iridoideae</taxon>
        <taxon>Irideae</taxon>
        <taxon>Iris</taxon>
    </lineage>
</organism>
<evidence type="ECO:0000256" key="1">
    <source>
        <dbReference type="SAM" id="MobiDB-lite"/>
    </source>
</evidence>
<accession>A0AAX6I1S6</accession>
<gene>
    <name evidence="3" type="ORF">M6B38_281520</name>
</gene>
<evidence type="ECO:0000313" key="4">
    <source>
        <dbReference type="Proteomes" id="UP001140949"/>
    </source>
</evidence>
<keyword evidence="2" id="KW-1133">Transmembrane helix</keyword>
<evidence type="ECO:0000313" key="3">
    <source>
        <dbReference type="EMBL" id="KAJ6847270.1"/>
    </source>
</evidence>
<name>A0AAX6I1S6_IRIPA</name>
<feature type="compositionally biased region" description="Polar residues" evidence="1">
    <location>
        <begin position="193"/>
        <end position="205"/>
    </location>
</feature>
<feature type="compositionally biased region" description="Basic residues" evidence="1">
    <location>
        <begin position="80"/>
        <end position="90"/>
    </location>
</feature>